<feature type="domain" description="Glycosyltransferase subfamily 4-like N-terminal" evidence="1">
    <location>
        <begin position="23"/>
        <end position="190"/>
    </location>
</feature>
<dbReference type="PANTHER" id="PTHR12526">
    <property type="entry name" value="GLYCOSYLTRANSFERASE"/>
    <property type="match status" value="1"/>
</dbReference>
<sequence>MLSSPSRAAVTSVLFVVDHLDSGGAPIVVRDLIKGMHQQGVAVTLVVLSDRVSHQLPEGVELVTLPLTTKSRAERRQRYALHARMLDDWFSRHGTEFGLVMAHLHHSHQVVSRSRLSDQAWYCLHSDPVTEFLGNKSGLSRWLKRRKVRALYDHRKVVTVSHAALERLCQIIGARPLVARAIPNPVDIEQVIRRSEEAVDDVPPQYLVFVGRMDLRAKRFDRLLDAYQASETVLPLILVGGGDQRAAVDSMIEARGLTTRVKTLGHRDNPYPYMRCASALLLSSDYEGFSLVLVEALACGTPVVSVDCPTGPGEILIDEMRDYLVPVDDIAAFGSAIRRVLEVPPEIPQDICLRFQLDTVVASYLALADLGSQRHASSR</sequence>
<dbReference type="RefSeq" id="WP_021817264.1">
    <property type="nucleotide sequence ID" value="NZ_AVBC01000011.1"/>
</dbReference>
<evidence type="ECO:0000313" key="2">
    <source>
        <dbReference type="EMBL" id="ERL53278.1"/>
    </source>
</evidence>
<gene>
    <name evidence="2" type="ORF">BJB45_18575</name>
</gene>
<name>W1NCR6_9GAMM</name>
<dbReference type="CDD" id="cd03811">
    <property type="entry name" value="GT4_GT28_WabH-like"/>
    <property type="match status" value="1"/>
</dbReference>
<comment type="caution">
    <text evidence="2">The sequence shown here is derived from an EMBL/GenBank/DDBJ whole genome shotgun (WGS) entry which is preliminary data.</text>
</comment>
<keyword evidence="3" id="KW-1185">Reference proteome</keyword>
<dbReference type="KEGG" id="hhu:AR456_11360"/>
<dbReference type="eggNOG" id="COG0438">
    <property type="taxonomic scope" value="Bacteria"/>
</dbReference>
<dbReference type="GO" id="GO:0016757">
    <property type="term" value="F:glycosyltransferase activity"/>
    <property type="evidence" value="ECO:0007669"/>
    <property type="project" value="UniProtKB-ARBA"/>
</dbReference>
<dbReference type="Pfam" id="PF13439">
    <property type="entry name" value="Glyco_transf_4"/>
    <property type="match status" value="1"/>
</dbReference>
<accession>W1NCR6</accession>
<protein>
    <recommendedName>
        <fullName evidence="1">Glycosyltransferase subfamily 4-like N-terminal domain-containing protein</fullName>
    </recommendedName>
</protein>
<evidence type="ECO:0000313" key="3">
    <source>
        <dbReference type="Proteomes" id="UP000019113"/>
    </source>
</evidence>
<dbReference type="EMBL" id="AVBC01000011">
    <property type="protein sequence ID" value="ERL53278.1"/>
    <property type="molecule type" value="Genomic_DNA"/>
</dbReference>
<dbReference type="SUPFAM" id="SSF53756">
    <property type="entry name" value="UDP-Glycosyltransferase/glycogen phosphorylase"/>
    <property type="match status" value="1"/>
</dbReference>
<proteinExistence type="predicted"/>
<dbReference type="PANTHER" id="PTHR12526:SF638">
    <property type="entry name" value="SPORE COAT PROTEIN SA"/>
    <property type="match status" value="1"/>
</dbReference>
<dbReference type="Gene3D" id="3.40.50.2000">
    <property type="entry name" value="Glycogen Phosphorylase B"/>
    <property type="match status" value="2"/>
</dbReference>
<dbReference type="Pfam" id="PF13692">
    <property type="entry name" value="Glyco_trans_1_4"/>
    <property type="match status" value="1"/>
</dbReference>
<organism evidence="2 3">
    <name type="scientific">Halomonas huangheensis</name>
    <dbReference type="NCBI Taxonomy" id="1178482"/>
    <lineage>
        <taxon>Bacteria</taxon>
        <taxon>Pseudomonadati</taxon>
        <taxon>Pseudomonadota</taxon>
        <taxon>Gammaproteobacteria</taxon>
        <taxon>Oceanospirillales</taxon>
        <taxon>Halomonadaceae</taxon>
        <taxon>Halomonas</taxon>
    </lineage>
</organism>
<reference evidence="2 3" key="1">
    <citation type="submission" date="2013-08" db="EMBL/GenBank/DDBJ databases">
        <title>draft genome of Halomonas huanghegensis, strain BJGMM-B45T.</title>
        <authorList>
            <person name="Miao C."/>
            <person name="Wan Y."/>
            <person name="Jin W."/>
        </authorList>
    </citation>
    <scope>NUCLEOTIDE SEQUENCE [LARGE SCALE GENOMIC DNA]</scope>
    <source>
        <strain evidence="2 3">BJGMM-B45</strain>
    </source>
</reference>
<evidence type="ECO:0000259" key="1">
    <source>
        <dbReference type="Pfam" id="PF13439"/>
    </source>
</evidence>
<dbReference type="PATRIC" id="fig|1178482.3.peg.314"/>
<dbReference type="STRING" id="1178482.AR456_11360"/>
<dbReference type="Proteomes" id="UP000019113">
    <property type="component" value="Unassembled WGS sequence"/>
</dbReference>
<dbReference type="InterPro" id="IPR028098">
    <property type="entry name" value="Glyco_trans_4-like_N"/>
</dbReference>
<dbReference type="AlphaFoldDB" id="W1NCR6"/>
<dbReference type="OrthoDB" id="9792269at2"/>